<evidence type="ECO:0000259" key="3">
    <source>
        <dbReference type="Pfam" id="PF03446"/>
    </source>
</evidence>
<evidence type="ECO:0000259" key="4">
    <source>
        <dbReference type="Pfam" id="PF09130"/>
    </source>
</evidence>
<evidence type="ECO:0000313" key="6">
    <source>
        <dbReference type="Proteomes" id="UP001642482"/>
    </source>
</evidence>
<gene>
    <name evidence="5" type="ORF">SEUCBS140593_002032</name>
</gene>
<dbReference type="InterPro" id="IPR015814">
    <property type="entry name" value="Pgluconate_DH_NAD-bd_C"/>
</dbReference>
<dbReference type="Pfam" id="PF03446">
    <property type="entry name" value="NAD_binding_2"/>
    <property type="match status" value="1"/>
</dbReference>
<feature type="compositionally biased region" description="Basic and acidic residues" evidence="2">
    <location>
        <begin position="303"/>
        <end position="313"/>
    </location>
</feature>
<dbReference type="Gene3D" id="3.40.50.720">
    <property type="entry name" value="NAD(P)-binding Rossmann-like Domain"/>
    <property type="match status" value="1"/>
</dbReference>
<dbReference type="PANTHER" id="PTHR43580">
    <property type="entry name" value="OXIDOREDUCTASE GLYR1-RELATED"/>
    <property type="match status" value="1"/>
</dbReference>
<comment type="similarity">
    <text evidence="1">Belongs to the HIBADH-related family. NP60 subfamily.</text>
</comment>
<evidence type="ECO:0000256" key="1">
    <source>
        <dbReference type="ARBA" id="ARBA00007598"/>
    </source>
</evidence>
<dbReference type="PANTHER" id="PTHR43580:SF2">
    <property type="entry name" value="CYTOKINE-LIKE NUCLEAR FACTOR N-PAC"/>
    <property type="match status" value="1"/>
</dbReference>
<evidence type="ECO:0008006" key="7">
    <source>
        <dbReference type="Google" id="ProtNLM"/>
    </source>
</evidence>
<dbReference type="InterPro" id="IPR036291">
    <property type="entry name" value="NAD(P)-bd_dom_sf"/>
</dbReference>
<dbReference type="InterPro" id="IPR006115">
    <property type="entry name" value="6PGDH_NADP-bd"/>
</dbReference>
<dbReference type="InterPro" id="IPR013328">
    <property type="entry name" value="6PGD_dom2"/>
</dbReference>
<feature type="domain" description="6-phosphogluconate dehydrogenase NADP-binding" evidence="3">
    <location>
        <begin position="6"/>
        <end position="141"/>
    </location>
</feature>
<proteinExistence type="inferred from homology"/>
<dbReference type="SUPFAM" id="SSF51735">
    <property type="entry name" value="NAD(P)-binding Rossmann-fold domains"/>
    <property type="match status" value="1"/>
</dbReference>
<organism evidence="5 6">
    <name type="scientific">Sporothrix eucalyptigena</name>
    <dbReference type="NCBI Taxonomy" id="1812306"/>
    <lineage>
        <taxon>Eukaryota</taxon>
        <taxon>Fungi</taxon>
        <taxon>Dikarya</taxon>
        <taxon>Ascomycota</taxon>
        <taxon>Pezizomycotina</taxon>
        <taxon>Sordariomycetes</taxon>
        <taxon>Sordariomycetidae</taxon>
        <taxon>Ophiostomatales</taxon>
        <taxon>Ophiostomataceae</taxon>
        <taxon>Sporothrix</taxon>
    </lineage>
</organism>
<accession>A0ABP0B3Q1</accession>
<protein>
    <recommendedName>
        <fullName evidence="7">6-phosphogluconate dehydrogenase</fullName>
    </recommendedName>
</protein>
<evidence type="ECO:0000256" key="2">
    <source>
        <dbReference type="SAM" id="MobiDB-lite"/>
    </source>
</evidence>
<feature type="domain" description="Phosphogluconate dehydrogenase NAD-binding putative C-terminal" evidence="4">
    <location>
        <begin position="215"/>
        <end position="291"/>
    </location>
</feature>
<feature type="region of interest" description="Disordered" evidence="2">
    <location>
        <begin position="303"/>
        <end position="327"/>
    </location>
</feature>
<dbReference type="Gene3D" id="1.10.1040.10">
    <property type="entry name" value="N-(1-d-carboxylethyl)-l-norvaline Dehydrogenase, domain 2"/>
    <property type="match status" value="1"/>
</dbReference>
<reference evidence="5 6" key="1">
    <citation type="submission" date="2024-01" db="EMBL/GenBank/DDBJ databases">
        <authorList>
            <person name="Allen C."/>
            <person name="Tagirdzhanova G."/>
        </authorList>
    </citation>
    <scope>NUCLEOTIDE SEQUENCE [LARGE SCALE GENOMIC DNA]</scope>
</reference>
<keyword evidence="6" id="KW-1185">Reference proteome</keyword>
<dbReference type="InterPro" id="IPR051265">
    <property type="entry name" value="HIBADH-related_NP60_sf"/>
</dbReference>
<dbReference type="SUPFAM" id="SSF48179">
    <property type="entry name" value="6-phosphogluconate dehydrogenase C-terminal domain-like"/>
    <property type="match status" value="1"/>
</dbReference>
<comment type="caution">
    <text evidence="5">The sequence shown here is derived from an EMBL/GenBank/DDBJ whole genome shotgun (WGS) entry which is preliminary data.</text>
</comment>
<evidence type="ECO:0000313" key="5">
    <source>
        <dbReference type="EMBL" id="CAK7213980.1"/>
    </source>
</evidence>
<dbReference type="InterPro" id="IPR008927">
    <property type="entry name" value="6-PGluconate_DH-like_C_sf"/>
</dbReference>
<dbReference type="Proteomes" id="UP001642482">
    <property type="component" value="Unassembled WGS sequence"/>
</dbReference>
<name>A0ABP0B3Q1_9PEZI</name>
<dbReference type="EMBL" id="CAWUHD010000012">
    <property type="protein sequence ID" value="CAK7213980.1"/>
    <property type="molecule type" value="Genomic_DNA"/>
</dbReference>
<sequence length="327" mass="34586">MAVQTKVGIVSVGEMGAAVAKLLVAHGYTVVTNITGRSEYTQKRAAAANIALLGTDQALVEQADYILSIVPPRDALATAKRFVAAASTSGKSRAQPLYYLDLNAVSPGRAKIIAAEFEPVASSVRFVDGGIIGGPPKAPEAGIGSAAASSEPGADWKRPSIPLSGPHPLPDEHLAKVLNTRYLGSNVGAASGLKCCFASMIKGLIALSLQSFSTAESLGVYDELQIALKHFQPHIQQSTTRMVTEIPPKAGRWVEEMHEIGRCFGEDGGWNNAKGGDGANVYERIAEVYRTIADDTVLGKERQEHRVRGKTSEDVSIALSDALHGKE</sequence>
<dbReference type="Pfam" id="PF09130">
    <property type="entry name" value="DUF1932"/>
    <property type="match status" value="1"/>
</dbReference>